<dbReference type="InterPro" id="IPR017455">
    <property type="entry name" value="Znf_FYVE-rel"/>
</dbReference>
<dbReference type="AlphaFoldDB" id="A0A8K1FQM0"/>
<feature type="region of interest" description="Disordered" evidence="5">
    <location>
        <begin position="44"/>
        <end position="91"/>
    </location>
</feature>
<dbReference type="Gene3D" id="3.30.40.10">
    <property type="entry name" value="Zinc/RING finger domain, C3HC4 (zinc finger)"/>
    <property type="match status" value="1"/>
</dbReference>
<name>A0A8K1FQM0_PYTOL</name>
<evidence type="ECO:0000256" key="2">
    <source>
        <dbReference type="ARBA" id="ARBA00022771"/>
    </source>
</evidence>
<evidence type="ECO:0000256" key="3">
    <source>
        <dbReference type="ARBA" id="ARBA00022833"/>
    </source>
</evidence>
<dbReference type="PANTHER" id="PTHR13510:SF44">
    <property type="entry name" value="RABENOSYN-5"/>
    <property type="match status" value="1"/>
</dbReference>
<feature type="region of interest" description="Disordered" evidence="5">
    <location>
        <begin position="431"/>
        <end position="471"/>
    </location>
</feature>
<evidence type="ECO:0000256" key="5">
    <source>
        <dbReference type="SAM" id="MobiDB-lite"/>
    </source>
</evidence>
<keyword evidence="1" id="KW-0479">Metal-binding</keyword>
<evidence type="ECO:0000313" key="8">
    <source>
        <dbReference type="Proteomes" id="UP000794436"/>
    </source>
</evidence>
<keyword evidence="2 4" id="KW-0863">Zinc-finger</keyword>
<sequence length="600" mass="67224">MSADVQTTRKGSARLPLLIPVMSTDSDVFRPSRGFKYFATKDGKLTDDEEDDQPQTGATCVTLPTARQTDPILNTNSSTSTKTRSKEPYLSTQARQNTINTSNHCTSLLVRQARDFLSPSRRARRPDIRITERVDGMTLYEQHSSKITPENDQAEAVVPASKDVPRILGRTLVKATLEEFVDTFEYNNGKSIQHLHPSMPTCDRVISLVNEPNKWISVNWMVLQPKGLRTRRRDFVVVECQKRFQMPDGRRGWVQSLQSVELPWNPSQDRDDNSVRGTFSCSGVVALESKTSENTIDLMVVAEIDLKGSASSGAHSAVSRHRVLKILSSMTEAIELHRVERLSYMGTQRFVRIEGYQKENSCRICTSRLGHLPFMKTRHSCRKCGASVCDKCSRIWNVERKRSTTLVGGGRVMTQTRVCVECVLGARQRKDKADASTEKVSSTTKDSKVLGTERSMPRSSTASTVRSSMAGTGMTLYSNASSRSTSTLEPVLEVPTEHPLQHEVLSHEVLSSMPKMRATQLEFKMSGFQNNTLKRPESDAVTENEDDSNPSENESSVDDDEAIEVELIEGQEVDWNELLKQSKIVWAREVTPAELRLSEL</sequence>
<feature type="region of interest" description="Disordered" evidence="5">
    <location>
        <begin position="527"/>
        <end position="562"/>
    </location>
</feature>
<dbReference type="SUPFAM" id="SSF55961">
    <property type="entry name" value="Bet v1-like"/>
    <property type="match status" value="1"/>
</dbReference>
<evidence type="ECO:0000256" key="4">
    <source>
        <dbReference type="PROSITE-ProRule" id="PRU00091"/>
    </source>
</evidence>
<keyword evidence="8" id="KW-1185">Reference proteome</keyword>
<proteinExistence type="predicted"/>
<dbReference type="CDD" id="cd00065">
    <property type="entry name" value="FYVE_like_SF"/>
    <property type="match status" value="1"/>
</dbReference>
<organism evidence="7 8">
    <name type="scientific">Pythium oligandrum</name>
    <name type="common">Mycoparasitic fungus</name>
    <dbReference type="NCBI Taxonomy" id="41045"/>
    <lineage>
        <taxon>Eukaryota</taxon>
        <taxon>Sar</taxon>
        <taxon>Stramenopiles</taxon>
        <taxon>Oomycota</taxon>
        <taxon>Peronosporomycetes</taxon>
        <taxon>Pythiales</taxon>
        <taxon>Pythiaceae</taxon>
        <taxon>Pythium</taxon>
    </lineage>
</organism>
<feature type="compositionally biased region" description="Polar residues" evidence="5">
    <location>
        <begin position="457"/>
        <end position="471"/>
    </location>
</feature>
<evidence type="ECO:0000256" key="1">
    <source>
        <dbReference type="ARBA" id="ARBA00022723"/>
    </source>
</evidence>
<dbReference type="InterPro" id="IPR011011">
    <property type="entry name" value="Znf_FYVE_PHD"/>
</dbReference>
<evidence type="ECO:0000259" key="6">
    <source>
        <dbReference type="PROSITE" id="PS50178"/>
    </source>
</evidence>
<protein>
    <recommendedName>
        <fullName evidence="6">FYVE-type domain-containing protein</fullName>
    </recommendedName>
</protein>
<dbReference type="InterPro" id="IPR013083">
    <property type="entry name" value="Znf_RING/FYVE/PHD"/>
</dbReference>
<evidence type="ECO:0000313" key="7">
    <source>
        <dbReference type="EMBL" id="TMW68087.1"/>
    </source>
</evidence>
<dbReference type="PANTHER" id="PTHR13510">
    <property type="entry name" value="FYVE-FINGER-CONTAINING RAB5 EFFECTOR PROTEIN RABENOSYN-5-RELATED"/>
    <property type="match status" value="1"/>
</dbReference>
<dbReference type="Gene3D" id="3.30.530.20">
    <property type="match status" value="1"/>
</dbReference>
<dbReference type="EMBL" id="SPLM01000003">
    <property type="protein sequence ID" value="TMW68087.1"/>
    <property type="molecule type" value="Genomic_DNA"/>
</dbReference>
<dbReference type="Pfam" id="PF01363">
    <property type="entry name" value="FYVE"/>
    <property type="match status" value="1"/>
</dbReference>
<feature type="compositionally biased region" description="Acidic residues" evidence="5">
    <location>
        <begin position="540"/>
        <end position="562"/>
    </location>
</feature>
<keyword evidence="3" id="KW-0862">Zinc</keyword>
<comment type="caution">
    <text evidence="7">The sequence shown here is derived from an EMBL/GenBank/DDBJ whole genome shotgun (WGS) entry which is preliminary data.</text>
</comment>
<dbReference type="Proteomes" id="UP000794436">
    <property type="component" value="Unassembled WGS sequence"/>
</dbReference>
<feature type="domain" description="FYVE-type" evidence="6">
    <location>
        <begin position="356"/>
        <end position="422"/>
    </location>
</feature>
<reference evidence="7" key="1">
    <citation type="submission" date="2019-03" db="EMBL/GenBank/DDBJ databases">
        <title>Long read genome sequence of the mycoparasitic Pythium oligandrum ATCC 38472 isolated from sugarbeet rhizosphere.</title>
        <authorList>
            <person name="Gaulin E."/>
        </authorList>
    </citation>
    <scope>NUCLEOTIDE SEQUENCE</scope>
    <source>
        <strain evidence="7">ATCC 38472_TT</strain>
    </source>
</reference>
<dbReference type="InterPro" id="IPR023393">
    <property type="entry name" value="START-like_dom_sf"/>
</dbReference>
<accession>A0A8K1FQM0</accession>
<dbReference type="SUPFAM" id="SSF57903">
    <property type="entry name" value="FYVE/PHD zinc finger"/>
    <property type="match status" value="1"/>
</dbReference>
<dbReference type="InterPro" id="IPR000306">
    <property type="entry name" value="Znf_FYVE"/>
</dbReference>
<dbReference type="PROSITE" id="PS50178">
    <property type="entry name" value="ZF_FYVE"/>
    <property type="match status" value="1"/>
</dbReference>
<dbReference type="InterPro" id="IPR052727">
    <property type="entry name" value="Rab4/Rab5_effector"/>
</dbReference>
<dbReference type="GO" id="GO:0008270">
    <property type="term" value="F:zinc ion binding"/>
    <property type="evidence" value="ECO:0007669"/>
    <property type="project" value="UniProtKB-KW"/>
</dbReference>
<gene>
    <name evidence="7" type="ORF">Poli38472_007759</name>
</gene>
<dbReference type="OrthoDB" id="20035at2759"/>